<gene>
    <name evidence="3" type="ORF">DI565_06100</name>
</gene>
<dbReference type="PRINTS" id="PR00469">
    <property type="entry name" value="PNDRDTASEII"/>
</dbReference>
<dbReference type="PRINTS" id="PR00368">
    <property type="entry name" value="FADPNR"/>
</dbReference>
<dbReference type="EMBL" id="QFPN01000003">
    <property type="protein sequence ID" value="PZQ16959.1"/>
    <property type="molecule type" value="Genomic_DNA"/>
</dbReference>
<feature type="domain" description="FAD/NAD(P)-binding" evidence="2">
    <location>
        <begin position="117"/>
        <end position="374"/>
    </location>
</feature>
<dbReference type="PANTHER" id="PTHR42949:SF3">
    <property type="entry name" value="ANAEROBIC GLYCEROL-3-PHOSPHATE DEHYDROGENASE SUBUNIT B"/>
    <property type="match status" value="1"/>
</dbReference>
<reference evidence="3 4" key="1">
    <citation type="submission" date="2017-08" db="EMBL/GenBank/DDBJ databases">
        <title>Infants hospitalized years apart are colonized by the same room-sourced microbial strains.</title>
        <authorList>
            <person name="Brooks B."/>
            <person name="Olm M.R."/>
            <person name="Firek B.A."/>
            <person name="Baker R."/>
            <person name="Thomas B.C."/>
            <person name="Morowitz M.J."/>
            <person name="Banfield J.F."/>
        </authorList>
    </citation>
    <scope>NUCLEOTIDE SEQUENCE [LARGE SCALE GENOMIC DNA]</scope>
    <source>
        <strain evidence="3">S2_005_003_R2_43</strain>
    </source>
</reference>
<dbReference type="Gene3D" id="3.50.50.60">
    <property type="entry name" value="FAD/NAD(P)-binding domain"/>
    <property type="match status" value="3"/>
</dbReference>
<keyword evidence="1" id="KW-0560">Oxidoreductase</keyword>
<evidence type="ECO:0000256" key="1">
    <source>
        <dbReference type="ARBA" id="ARBA00023002"/>
    </source>
</evidence>
<accession>A0A2W5KLP3</accession>
<name>A0A2W5KLP3_ANCNO</name>
<dbReference type="Proteomes" id="UP000249577">
    <property type="component" value="Unassembled WGS sequence"/>
</dbReference>
<dbReference type="PANTHER" id="PTHR42949">
    <property type="entry name" value="ANAEROBIC GLYCEROL-3-PHOSPHATE DEHYDROGENASE SUBUNIT B"/>
    <property type="match status" value="1"/>
</dbReference>
<dbReference type="InterPro" id="IPR051691">
    <property type="entry name" value="Metab_Enz_Cyan_OpOx_G3PDH"/>
</dbReference>
<organism evidence="3 4">
    <name type="scientific">Ancylobacter novellus</name>
    <name type="common">Thiobacillus novellus</name>
    <dbReference type="NCBI Taxonomy" id="921"/>
    <lineage>
        <taxon>Bacteria</taxon>
        <taxon>Pseudomonadati</taxon>
        <taxon>Pseudomonadota</taxon>
        <taxon>Alphaproteobacteria</taxon>
        <taxon>Hyphomicrobiales</taxon>
        <taxon>Xanthobacteraceae</taxon>
        <taxon>Ancylobacter</taxon>
    </lineage>
</organism>
<dbReference type="InterPro" id="IPR036188">
    <property type="entry name" value="FAD/NAD-bd_sf"/>
</dbReference>
<evidence type="ECO:0000259" key="2">
    <source>
        <dbReference type="Pfam" id="PF07992"/>
    </source>
</evidence>
<proteinExistence type="predicted"/>
<dbReference type="SUPFAM" id="SSF51905">
    <property type="entry name" value="FAD/NAD(P)-binding domain"/>
    <property type="match status" value="1"/>
</dbReference>
<dbReference type="Pfam" id="PF07992">
    <property type="entry name" value="Pyr_redox_2"/>
    <property type="match status" value="1"/>
</dbReference>
<protein>
    <recommendedName>
        <fullName evidence="2">FAD/NAD(P)-binding domain-containing protein</fullName>
    </recommendedName>
</protein>
<sequence>MASGVRTLGRSPLLGRPRGLMALGLEDDMPMALEGDRGAWSLVSGDEIGLREGLAARGGGTGVELALRRFTPPAAPDRRALPAIQQALERLRRALPLPGPRLPEPETPPFARRETCDALVIGAGLAGLAAAAALRSAGVDVRVAEASRRPGGIADLYDGRIDGRPFADWAAAEAAALRDRDALIPSATAVSIEPDGSVIVVARDDPQRPGRPSLRLISAGAIIVATGFRERPLVFPANDRPGVILATAARAFLRRYAVAPGARVLVATSSDEGYRTAMDLREAGVAVDIVLDARADPQGPASDMAKALGTPVSLSTVVSGLDFDERRGELLGAQARNRFGEGAAAAARTLPADALVVSGGFAPRDELLQLSGLGAEDGLHAALGGPNAVGAVASGWAAGTAAAAQLGAAVARDEPVVEASLDEDGERIDPTPADFSSPDATSAFVDFGADVTLADLSRAAERRGPAGAAVARRLALGLGPDGGRLGADLPAAAFRALTGVDLPPPSPGRLTLAALAAIARLRED</sequence>
<dbReference type="AlphaFoldDB" id="A0A2W5KLP3"/>
<dbReference type="GO" id="GO:0016491">
    <property type="term" value="F:oxidoreductase activity"/>
    <property type="evidence" value="ECO:0007669"/>
    <property type="project" value="UniProtKB-KW"/>
</dbReference>
<comment type="caution">
    <text evidence="3">The sequence shown here is derived from an EMBL/GenBank/DDBJ whole genome shotgun (WGS) entry which is preliminary data.</text>
</comment>
<dbReference type="InterPro" id="IPR023753">
    <property type="entry name" value="FAD/NAD-binding_dom"/>
</dbReference>
<evidence type="ECO:0000313" key="3">
    <source>
        <dbReference type="EMBL" id="PZQ16959.1"/>
    </source>
</evidence>
<evidence type="ECO:0000313" key="4">
    <source>
        <dbReference type="Proteomes" id="UP000249577"/>
    </source>
</evidence>